<evidence type="ECO:0000259" key="4">
    <source>
        <dbReference type="Pfam" id="PF09825"/>
    </source>
</evidence>
<evidence type="ECO:0000313" key="6">
    <source>
        <dbReference type="Proteomes" id="UP001310386"/>
    </source>
</evidence>
<dbReference type="Gene3D" id="3.40.50.880">
    <property type="match status" value="1"/>
</dbReference>
<feature type="chain" id="PRO_5046001371" evidence="3">
    <location>
        <begin position="26"/>
        <end position="257"/>
    </location>
</feature>
<accession>A0ABU5ZI39</accession>
<keyword evidence="2" id="KW-0315">Glutamine amidotransferase</keyword>
<proteinExistence type="predicted"/>
<evidence type="ECO:0000256" key="2">
    <source>
        <dbReference type="ARBA" id="ARBA00022962"/>
    </source>
</evidence>
<reference evidence="5" key="1">
    <citation type="submission" date="2023-12" db="EMBL/GenBank/DDBJ databases">
        <title>Fervidustalea candida gen. nov., sp. nov., a novel member of the family Paenibacillaceae isolated from a geothermal area.</title>
        <authorList>
            <person name="Li W.-J."/>
            <person name="Jiao J.-Y."/>
            <person name="Chen Y."/>
        </authorList>
    </citation>
    <scope>NUCLEOTIDE SEQUENCE</scope>
    <source>
        <strain evidence="5">SYSU GA230002</strain>
    </source>
</reference>
<dbReference type="SUPFAM" id="SSF52317">
    <property type="entry name" value="Class I glutamine amidotransferase-like"/>
    <property type="match status" value="1"/>
</dbReference>
<evidence type="ECO:0000256" key="1">
    <source>
        <dbReference type="ARBA" id="ARBA00022898"/>
    </source>
</evidence>
<keyword evidence="1" id="KW-0663">Pyridoxal phosphate</keyword>
<dbReference type="InterPro" id="IPR019197">
    <property type="entry name" value="Biotin-prot_ligase_N"/>
</dbReference>
<dbReference type="InterPro" id="IPR002161">
    <property type="entry name" value="PdxT/SNO"/>
</dbReference>
<feature type="domain" description="Biotin-protein ligase N-terminal" evidence="4">
    <location>
        <begin position="38"/>
        <end position="236"/>
    </location>
</feature>
<dbReference type="RefSeq" id="WP_371753654.1">
    <property type="nucleotide sequence ID" value="NZ_JAYJLD010000008.1"/>
</dbReference>
<gene>
    <name evidence="5" type="ORF">VF724_07660</name>
</gene>
<evidence type="ECO:0000256" key="3">
    <source>
        <dbReference type="SAM" id="SignalP"/>
    </source>
</evidence>
<sequence>MHAKRLGLFALSALLLIAILLPGQAQPAYAIQNATVGIYNGTGTWADGITAIENFSDHEGIGWTTVSANDINTISNLSSYITLLWIPGGYAANYNSDITTSGDSHIRSFVNGGGKIIGTCAGEYFLADRIAWEGVNCNYPMNLFKGRINGSLHDIIPWAGYTNTTIDLDANNPINSGFPSSLTMVYYGGGDIWPYTGQTVSWVGSYNVTNTKGIAAFSYGQGTALIMGPHPEIGLIRMELGIRQAVPALNGPGWPAR</sequence>
<dbReference type="InterPro" id="IPR029062">
    <property type="entry name" value="Class_I_gatase-like"/>
</dbReference>
<dbReference type="Proteomes" id="UP001310386">
    <property type="component" value="Unassembled WGS sequence"/>
</dbReference>
<keyword evidence="3" id="KW-0732">Signal</keyword>
<keyword evidence="6" id="KW-1185">Reference proteome</keyword>
<comment type="caution">
    <text evidence="5">The sequence shown here is derived from an EMBL/GenBank/DDBJ whole genome shotgun (WGS) entry which is preliminary data.</text>
</comment>
<evidence type="ECO:0000313" key="5">
    <source>
        <dbReference type="EMBL" id="MEB3101537.1"/>
    </source>
</evidence>
<organism evidence="5 6">
    <name type="scientific">Ferviditalea candida</name>
    <dbReference type="NCBI Taxonomy" id="3108399"/>
    <lineage>
        <taxon>Bacteria</taxon>
        <taxon>Bacillati</taxon>
        <taxon>Bacillota</taxon>
        <taxon>Bacilli</taxon>
        <taxon>Bacillales</taxon>
        <taxon>Paenibacillaceae</taxon>
        <taxon>Ferviditalea</taxon>
    </lineage>
</organism>
<dbReference type="PANTHER" id="PTHR31559:SF0">
    <property type="entry name" value="PYRIDOXAL 5'-PHOSPHATE SYNTHASE SUBUNIT SNO1-RELATED"/>
    <property type="match status" value="1"/>
</dbReference>
<feature type="signal peptide" evidence="3">
    <location>
        <begin position="1"/>
        <end position="25"/>
    </location>
</feature>
<protein>
    <submittedName>
        <fullName evidence="5">BPL-N domain-containing protein</fullName>
    </submittedName>
</protein>
<dbReference type="EMBL" id="JAYJLD010000008">
    <property type="protein sequence ID" value="MEB3101537.1"/>
    <property type="molecule type" value="Genomic_DNA"/>
</dbReference>
<name>A0ABU5ZI39_9BACL</name>
<dbReference type="Pfam" id="PF09825">
    <property type="entry name" value="BPL_N"/>
    <property type="match status" value="1"/>
</dbReference>
<dbReference type="PANTHER" id="PTHR31559">
    <property type="entry name" value="PYRIDOXAL 5'-PHOSPHATE SYNTHASE SUBUNIT SNO"/>
    <property type="match status" value="1"/>
</dbReference>